<dbReference type="Gene3D" id="3.40.50.280">
    <property type="entry name" value="Cobalamin-binding domain"/>
    <property type="match status" value="1"/>
</dbReference>
<reference evidence="2 3" key="1">
    <citation type="submission" date="2017-01" db="EMBL/GenBank/DDBJ databases">
        <title>Novel large sulfur bacteria in the metagenomes of groundwater-fed chemosynthetic microbial mats in the Lake Huron basin.</title>
        <authorList>
            <person name="Sharrar A.M."/>
            <person name="Flood B.E."/>
            <person name="Bailey J.V."/>
            <person name="Jones D.S."/>
            <person name="Biddanda B."/>
            <person name="Ruberg S.A."/>
            <person name="Marcus D.N."/>
            <person name="Dick G.J."/>
        </authorList>
    </citation>
    <scope>NUCLEOTIDE SEQUENCE [LARGE SCALE GENOMIC DNA]</scope>
    <source>
        <strain evidence="2">A7</strain>
    </source>
</reference>
<dbReference type="GO" id="GO:0046872">
    <property type="term" value="F:metal ion binding"/>
    <property type="evidence" value="ECO:0007669"/>
    <property type="project" value="InterPro"/>
</dbReference>
<dbReference type="Pfam" id="PF02310">
    <property type="entry name" value="B12-binding"/>
    <property type="match status" value="1"/>
</dbReference>
<dbReference type="InterPro" id="IPR006158">
    <property type="entry name" value="Cobalamin-bd"/>
</dbReference>
<comment type="caution">
    <text evidence="2">The sequence shown here is derived from an EMBL/GenBank/DDBJ whole genome shotgun (WGS) entry which is preliminary data.</text>
</comment>
<evidence type="ECO:0000259" key="1">
    <source>
        <dbReference type="PROSITE" id="PS51332"/>
    </source>
</evidence>
<dbReference type="EMBL" id="MTEI01000001">
    <property type="protein sequence ID" value="OQW89926.1"/>
    <property type="molecule type" value="Genomic_DNA"/>
</dbReference>
<gene>
    <name evidence="2" type="ORF">BWK72_01415</name>
</gene>
<sequence length="279" mass="30025">MLNSATRSLAPKATYEPFGSPPDDACAGSLRSLIESQIIPRLLEAHPHASAANAQDFVLAYQPTAAEVAAFAELCVSREPEEVLAFVEKLLLDNVNNDSIFLNLIAPAARHLGEMWEQERTDFTQVTMGLLRMHQITHRIGYEYQSGPQIAGPSKRIMLASAPGSQHILGLAMVSEFFRKDGWQVVVEISTTQGELCTTAKNEWFDLIGLSVGLTQQVDSLPDLIANLKKVSRNSRIPVLLGGPAFLSAACSAASLGADGITTDALEGVQIASLLVDAR</sequence>
<feature type="domain" description="B12-binding" evidence="1">
    <location>
        <begin position="154"/>
        <end position="279"/>
    </location>
</feature>
<accession>A0A1W9KYW0</accession>
<proteinExistence type="predicted"/>
<dbReference type="InterPro" id="IPR036724">
    <property type="entry name" value="Cobalamin-bd_sf"/>
</dbReference>
<dbReference type="PROSITE" id="PS51332">
    <property type="entry name" value="B12_BINDING"/>
    <property type="match status" value="1"/>
</dbReference>
<organism evidence="2 3">
    <name type="scientific">Rhodoferax ferrireducens</name>
    <dbReference type="NCBI Taxonomy" id="192843"/>
    <lineage>
        <taxon>Bacteria</taxon>
        <taxon>Pseudomonadati</taxon>
        <taxon>Pseudomonadota</taxon>
        <taxon>Betaproteobacteria</taxon>
        <taxon>Burkholderiales</taxon>
        <taxon>Comamonadaceae</taxon>
        <taxon>Rhodoferax</taxon>
    </lineage>
</organism>
<dbReference type="CDD" id="cd02065">
    <property type="entry name" value="B12-binding_like"/>
    <property type="match status" value="1"/>
</dbReference>
<dbReference type="AlphaFoldDB" id="A0A1W9KYW0"/>
<name>A0A1W9KYW0_9BURK</name>
<protein>
    <recommendedName>
        <fullName evidence="1">B12-binding domain-containing protein</fullName>
    </recommendedName>
</protein>
<dbReference type="GO" id="GO:0031419">
    <property type="term" value="F:cobalamin binding"/>
    <property type="evidence" value="ECO:0007669"/>
    <property type="project" value="InterPro"/>
</dbReference>
<dbReference type="Proteomes" id="UP000192505">
    <property type="component" value="Unassembled WGS sequence"/>
</dbReference>
<dbReference type="SUPFAM" id="SSF52242">
    <property type="entry name" value="Cobalamin (vitamin B12)-binding domain"/>
    <property type="match status" value="1"/>
</dbReference>
<evidence type="ECO:0000313" key="2">
    <source>
        <dbReference type="EMBL" id="OQW89926.1"/>
    </source>
</evidence>
<evidence type="ECO:0000313" key="3">
    <source>
        <dbReference type="Proteomes" id="UP000192505"/>
    </source>
</evidence>